<dbReference type="PANTHER" id="PTHR46972:SF1">
    <property type="entry name" value="FAD DEPENDENT OXIDOREDUCTASE DOMAIN-CONTAINING PROTEIN"/>
    <property type="match status" value="1"/>
</dbReference>
<gene>
    <name evidence="6" type="ORF">EV421DRAFT_2007524</name>
</gene>
<keyword evidence="1" id="KW-0285">Flavoprotein</keyword>
<dbReference type="Pfam" id="PF01494">
    <property type="entry name" value="FAD_binding_3"/>
    <property type="match status" value="1"/>
</dbReference>
<dbReference type="Proteomes" id="UP001175226">
    <property type="component" value="Unassembled WGS sequence"/>
</dbReference>
<evidence type="ECO:0000256" key="3">
    <source>
        <dbReference type="ARBA" id="ARBA00023002"/>
    </source>
</evidence>
<dbReference type="PRINTS" id="PR00420">
    <property type="entry name" value="RNGMNOXGNASE"/>
</dbReference>
<evidence type="ECO:0000313" key="6">
    <source>
        <dbReference type="EMBL" id="KAK0451705.1"/>
    </source>
</evidence>
<dbReference type="SUPFAM" id="SSF51905">
    <property type="entry name" value="FAD/NAD(P)-binding domain"/>
    <property type="match status" value="1"/>
</dbReference>
<dbReference type="GO" id="GO:0004497">
    <property type="term" value="F:monooxygenase activity"/>
    <property type="evidence" value="ECO:0007669"/>
    <property type="project" value="UniProtKB-KW"/>
</dbReference>
<keyword evidence="3" id="KW-0560">Oxidoreductase</keyword>
<evidence type="ECO:0000256" key="1">
    <source>
        <dbReference type="ARBA" id="ARBA00022630"/>
    </source>
</evidence>
<keyword evidence="4" id="KW-0503">Monooxygenase</keyword>
<evidence type="ECO:0000256" key="4">
    <source>
        <dbReference type="ARBA" id="ARBA00023033"/>
    </source>
</evidence>
<dbReference type="InterPro" id="IPR036188">
    <property type="entry name" value="FAD/NAD-bd_sf"/>
</dbReference>
<dbReference type="GO" id="GO:0071949">
    <property type="term" value="F:FAD binding"/>
    <property type="evidence" value="ECO:0007669"/>
    <property type="project" value="InterPro"/>
</dbReference>
<keyword evidence="2" id="KW-0274">FAD</keyword>
<dbReference type="HAMAP" id="MF_00845">
    <property type="entry name" value="TetX_monooxygenase"/>
    <property type="match status" value="1"/>
</dbReference>
<accession>A0AA39JZC2</accession>
<protein>
    <recommendedName>
        <fullName evidence="5">FAD-binding domain-containing protein</fullName>
    </recommendedName>
</protein>
<dbReference type="InterPro" id="IPR002938">
    <property type="entry name" value="FAD-bd"/>
</dbReference>
<dbReference type="AlphaFoldDB" id="A0AA39JZC2"/>
<organism evidence="6 7">
    <name type="scientific">Armillaria borealis</name>
    <dbReference type="NCBI Taxonomy" id="47425"/>
    <lineage>
        <taxon>Eukaryota</taxon>
        <taxon>Fungi</taxon>
        <taxon>Dikarya</taxon>
        <taxon>Basidiomycota</taxon>
        <taxon>Agaricomycotina</taxon>
        <taxon>Agaricomycetes</taxon>
        <taxon>Agaricomycetidae</taxon>
        <taxon>Agaricales</taxon>
        <taxon>Marasmiineae</taxon>
        <taxon>Physalacriaceae</taxon>
        <taxon>Armillaria</taxon>
    </lineage>
</organism>
<dbReference type="InterPro" id="IPR043683">
    <property type="entry name" value="TetX_monooxygenase"/>
</dbReference>
<proteinExistence type="inferred from homology"/>
<evidence type="ECO:0000256" key="2">
    <source>
        <dbReference type="ARBA" id="ARBA00022827"/>
    </source>
</evidence>
<evidence type="ECO:0000259" key="5">
    <source>
        <dbReference type="Pfam" id="PF01494"/>
    </source>
</evidence>
<dbReference type="GO" id="GO:0046677">
    <property type="term" value="P:response to antibiotic"/>
    <property type="evidence" value="ECO:0007669"/>
    <property type="project" value="InterPro"/>
</dbReference>
<comment type="caution">
    <text evidence="6">The sequence shown here is derived from an EMBL/GenBank/DDBJ whole genome shotgun (WGS) entry which is preliminary data.</text>
</comment>
<keyword evidence="7" id="KW-1185">Reference proteome</keyword>
<sequence>MTPAIAIIGAGPSGLLLARLLQHLGDIPSTIFELDPSSSARGQGGTLDIHEESGQRALKRAGLSSEFQKLMRPEGDHLRLADKTGFIHIDEETPGEGRPEIDRAQLRQLLIDSVPAKSIEWSSKVASLQPTPDGRFRIIFANGSEDPRSFDFVVGADGAWSHVRPLVTDVLPFYSGISGVEVRFRDVDKAHPEISKLVGQGSYFCLSDEKAYFGQRQGDGSIRNYAMLRAPESWIDDCGIDFSNPQATKAAMVERYFDDWSEANKDLIRLADEDHVIARKLMMLPADHRWTSRPGVTLMGDAAHVMTPFAGEGVNNAMVDALELAEKVAAALRDGSAGKMQENLAKAVKEYEEGMFARVHGVAQETLQGLAVLFSKNAPLEFKEMMEGFKAGHRDVKQRTKCNIGAPMEQREKMTEKQQIRLNEQLLLYYTQKRWQ</sequence>
<evidence type="ECO:0000313" key="7">
    <source>
        <dbReference type="Proteomes" id="UP001175226"/>
    </source>
</evidence>
<dbReference type="Gene3D" id="3.50.50.60">
    <property type="entry name" value="FAD/NAD(P)-binding domain"/>
    <property type="match status" value="1"/>
</dbReference>
<name>A0AA39JZC2_9AGAR</name>
<dbReference type="PANTHER" id="PTHR46972">
    <property type="entry name" value="MONOOXYGENASE ASQM-RELATED"/>
    <property type="match status" value="1"/>
</dbReference>
<dbReference type="EMBL" id="JAUEPT010000005">
    <property type="protein sequence ID" value="KAK0451705.1"/>
    <property type="molecule type" value="Genomic_DNA"/>
</dbReference>
<feature type="domain" description="FAD-binding" evidence="5">
    <location>
        <begin position="5"/>
        <end position="335"/>
    </location>
</feature>
<reference evidence="6" key="1">
    <citation type="submission" date="2023-06" db="EMBL/GenBank/DDBJ databases">
        <authorList>
            <consortium name="Lawrence Berkeley National Laboratory"/>
            <person name="Ahrendt S."/>
            <person name="Sahu N."/>
            <person name="Indic B."/>
            <person name="Wong-Bajracharya J."/>
            <person name="Merenyi Z."/>
            <person name="Ke H.-M."/>
            <person name="Monk M."/>
            <person name="Kocsube S."/>
            <person name="Drula E."/>
            <person name="Lipzen A."/>
            <person name="Balint B."/>
            <person name="Henrissat B."/>
            <person name="Andreopoulos B."/>
            <person name="Martin F.M."/>
            <person name="Harder C.B."/>
            <person name="Rigling D."/>
            <person name="Ford K.L."/>
            <person name="Foster G.D."/>
            <person name="Pangilinan J."/>
            <person name="Papanicolaou A."/>
            <person name="Barry K."/>
            <person name="LaButti K."/>
            <person name="Viragh M."/>
            <person name="Koriabine M."/>
            <person name="Yan M."/>
            <person name="Riley R."/>
            <person name="Champramary S."/>
            <person name="Plett K.L."/>
            <person name="Tsai I.J."/>
            <person name="Slot J."/>
            <person name="Sipos G."/>
            <person name="Plett J."/>
            <person name="Nagy L.G."/>
            <person name="Grigoriev I.V."/>
        </authorList>
    </citation>
    <scope>NUCLEOTIDE SEQUENCE</scope>
    <source>
        <strain evidence="6">FPL87.14</strain>
    </source>
</reference>